<dbReference type="AlphaFoldDB" id="A0A9Q1CVG6"/>
<comment type="caution">
    <text evidence="2">The sequence shown here is derived from an EMBL/GenBank/DDBJ whole genome shotgun (WGS) entry which is preliminary data.</text>
</comment>
<dbReference type="EMBL" id="JAFJMO010000018">
    <property type="protein sequence ID" value="KAJ8250295.1"/>
    <property type="molecule type" value="Genomic_DNA"/>
</dbReference>
<evidence type="ECO:0000256" key="1">
    <source>
        <dbReference type="SAM" id="MobiDB-lite"/>
    </source>
</evidence>
<proteinExistence type="predicted"/>
<name>A0A9Q1CVG6_CONCO</name>
<evidence type="ECO:0000313" key="3">
    <source>
        <dbReference type="Proteomes" id="UP001152803"/>
    </source>
</evidence>
<accession>A0A9Q1CVG6</accession>
<dbReference type="Pfam" id="PF15274">
    <property type="entry name" value="MLIP"/>
    <property type="match status" value="1"/>
</dbReference>
<organism evidence="2 3">
    <name type="scientific">Conger conger</name>
    <name type="common">Conger eel</name>
    <name type="synonym">Muraena conger</name>
    <dbReference type="NCBI Taxonomy" id="82655"/>
    <lineage>
        <taxon>Eukaryota</taxon>
        <taxon>Metazoa</taxon>
        <taxon>Chordata</taxon>
        <taxon>Craniata</taxon>
        <taxon>Vertebrata</taxon>
        <taxon>Euteleostomi</taxon>
        <taxon>Actinopterygii</taxon>
        <taxon>Neopterygii</taxon>
        <taxon>Teleostei</taxon>
        <taxon>Anguilliformes</taxon>
        <taxon>Congridae</taxon>
        <taxon>Conger</taxon>
    </lineage>
</organism>
<dbReference type="PANTHER" id="PTHR31514:SF1">
    <property type="entry name" value="MUSCULAR LMNA-INTERACTING PROTEIN"/>
    <property type="match status" value="1"/>
</dbReference>
<dbReference type="Proteomes" id="UP001152803">
    <property type="component" value="Unassembled WGS sequence"/>
</dbReference>
<dbReference type="OrthoDB" id="9907594at2759"/>
<protein>
    <submittedName>
        <fullName evidence="2">Uncharacterized protein</fullName>
    </submittedName>
</protein>
<sequence>MEEPRPKEGMLKIPSEATTIRLVPFSFVPVLRKLPSEGKIAVGEQETQPMQRTNEYVEKPMEAAAGRTMPGDGVFKADFVVVGGDLDEREPGARRAQLARETTLRQEALTQYKIKSSYKAIAAIPTNTLLLEQQAIDEEVEKEGRPLEDVDVVRVTETHSEMCSPAQLRQQSEELYAAIDQVLQDPLPMRRSQSAPLSLVTLAEVEVPRRLTPVPRSAGRETKYAAFHLQPVGSAERTLTKPGVIRPVMVIPRLTEEEAEEDFPNPFRQQYLKEISEEQTQKFVSSPAGQLAQLAERHRESGSPTFRKGDIARNDETLLLITEKEDSGTPPMAGGASKTASFNPAQGKRQVRETHI</sequence>
<dbReference type="PANTHER" id="PTHR31514">
    <property type="entry name" value="MUSCULAR LMNA-INTERACTING PROTEIN MLIP"/>
    <property type="match status" value="1"/>
</dbReference>
<dbReference type="InterPro" id="IPR029331">
    <property type="entry name" value="MLIP"/>
</dbReference>
<evidence type="ECO:0000313" key="2">
    <source>
        <dbReference type="EMBL" id="KAJ8250295.1"/>
    </source>
</evidence>
<gene>
    <name evidence="2" type="ORF">COCON_G00222170</name>
</gene>
<reference evidence="2" key="1">
    <citation type="journal article" date="2023" name="Science">
        <title>Genome structures resolve the early diversification of teleost fishes.</title>
        <authorList>
            <person name="Parey E."/>
            <person name="Louis A."/>
            <person name="Montfort J."/>
            <person name="Bouchez O."/>
            <person name="Roques C."/>
            <person name="Iampietro C."/>
            <person name="Lluch J."/>
            <person name="Castinel A."/>
            <person name="Donnadieu C."/>
            <person name="Desvignes T."/>
            <person name="Floi Bucao C."/>
            <person name="Jouanno E."/>
            <person name="Wen M."/>
            <person name="Mejri S."/>
            <person name="Dirks R."/>
            <person name="Jansen H."/>
            <person name="Henkel C."/>
            <person name="Chen W.J."/>
            <person name="Zahm M."/>
            <person name="Cabau C."/>
            <person name="Klopp C."/>
            <person name="Thompson A.W."/>
            <person name="Robinson-Rechavi M."/>
            <person name="Braasch I."/>
            <person name="Lecointre G."/>
            <person name="Bobe J."/>
            <person name="Postlethwait J.H."/>
            <person name="Berthelot C."/>
            <person name="Roest Crollius H."/>
            <person name="Guiguen Y."/>
        </authorList>
    </citation>
    <scope>NUCLEOTIDE SEQUENCE</scope>
    <source>
        <strain evidence="2">Concon-B</strain>
    </source>
</reference>
<keyword evidence="3" id="KW-1185">Reference proteome</keyword>
<feature type="region of interest" description="Disordered" evidence="1">
    <location>
        <begin position="322"/>
        <end position="356"/>
    </location>
</feature>